<gene>
    <name evidence="1" type="ORF">HMPREF9970_1053</name>
</gene>
<protein>
    <submittedName>
        <fullName evidence="1">Uncharacterized protein</fullName>
    </submittedName>
</protein>
<sequence>MTMIVSADGSMKSEFDYDDISENAIQYERDWERKYLN</sequence>
<comment type="caution">
    <text evidence="1">The sequence shown here is derived from an EMBL/GenBank/DDBJ whole genome shotgun (WGS) entry which is preliminary data.</text>
</comment>
<keyword evidence="2" id="KW-1185">Reference proteome</keyword>
<dbReference type="OrthoDB" id="1821787at2"/>
<dbReference type="Proteomes" id="UP000005039">
    <property type="component" value="Unassembled WGS sequence"/>
</dbReference>
<proteinExistence type="predicted"/>
<dbReference type="AlphaFoldDB" id="I0R936"/>
<dbReference type="SUPFAM" id="SSF160424">
    <property type="entry name" value="BH3703-like"/>
    <property type="match status" value="1"/>
</dbReference>
<dbReference type="PATRIC" id="fig|1095750.3.peg.1055"/>
<name>I0R936_9FIRM</name>
<dbReference type="EMBL" id="AJGH01000054">
    <property type="protein sequence ID" value="EIC96194.1"/>
    <property type="molecule type" value="Genomic_DNA"/>
</dbReference>
<evidence type="ECO:0000313" key="1">
    <source>
        <dbReference type="EMBL" id="EIC96194.1"/>
    </source>
</evidence>
<organism evidence="1 2">
    <name type="scientific">Lachnoanaerobaculum saburreum F0468</name>
    <dbReference type="NCBI Taxonomy" id="1095750"/>
    <lineage>
        <taxon>Bacteria</taxon>
        <taxon>Bacillati</taxon>
        <taxon>Bacillota</taxon>
        <taxon>Clostridia</taxon>
        <taxon>Lachnospirales</taxon>
        <taxon>Lachnospiraceae</taxon>
        <taxon>Lachnoanaerobaculum</taxon>
    </lineage>
</organism>
<accession>I0R936</accession>
<reference evidence="1 2" key="1">
    <citation type="submission" date="2012-03" db="EMBL/GenBank/DDBJ databases">
        <authorList>
            <person name="Durkin A.S."/>
            <person name="McCorrison J."/>
            <person name="Torralba M."/>
            <person name="Gillis M."/>
            <person name="Methe B."/>
            <person name="Sutton G."/>
            <person name="Nelson K.E."/>
        </authorList>
    </citation>
    <scope>NUCLEOTIDE SEQUENCE [LARGE SCALE GENOMIC DNA]</scope>
    <source>
        <strain evidence="1 2">F0468</strain>
    </source>
</reference>
<evidence type="ECO:0000313" key="2">
    <source>
        <dbReference type="Proteomes" id="UP000005039"/>
    </source>
</evidence>
<dbReference type="InterPro" id="IPR036170">
    <property type="entry name" value="YezG-like_sf"/>
</dbReference>